<evidence type="ECO:0000259" key="2">
    <source>
        <dbReference type="Pfam" id="PF13881"/>
    </source>
</evidence>
<dbReference type="Gene3D" id="3.10.20.90">
    <property type="entry name" value="Phosphatidylinositol 3-kinase Catalytic Subunit, Chain A, domain 1"/>
    <property type="match status" value="1"/>
</dbReference>
<feature type="region of interest" description="Disordered" evidence="1">
    <location>
        <begin position="60"/>
        <end position="98"/>
    </location>
</feature>
<dbReference type="SUPFAM" id="SSF54236">
    <property type="entry name" value="Ubiquitin-like"/>
    <property type="match status" value="1"/>
</dbReference>
<organism evidence="3">
    <name type="scientific">Spumella elongata</name>
    <dbReference type="NCBI Taxonomy" id="89044"/>
    <lineage>
        <taxon>Eukaryota</taxon>
        <taxon>Sar</taxon>
        <taxon>Stramenopiles</taxon>
        <taxon>Ochrophyta</taxon>
        <taxon>Chrysophyceae</taxon>
        <taxon>Chromulinales</taxon>
        <taxon>Chromulinaceae</taxon>
        <taxon>Spumella</taxon>
    </lineage>
</organism>
<proteinExistence type="predicted"/>
<dbReference type="InterPro" id="IPR039540">
    <property type="entry name" value="UBL3-like_ubiquitin_dom"/>
</dbReference>
<dbReference type="EMBL" id="HBIC01059116">
    <property type="protein sequence ID" value="CAE0301507.1"/>
    <property type="molecule type" value="Transcribed_RNA"/>
</dbReference>
<feature type="compositionally biased region" description="Basic and acidic residues" evidence="1">
    <location>
        <begin position="62"/>
        <end position="74"/>
    </location>
</feature>
<name>A0A7S3HQ36_9STRA</name>
<evidence type="ECO:0000256" key="1">
    <source>
        <dbReference type="SAM" id="MobiDB-lite"/>
    </source>
</evidence>
<evidence type="ECO:0000313" key="3">
    <source>
        <dbReference type="EMBL" id="CAE0301507.1"/>
    </source>
</evidence>
<dbReference type="InterPro" id="IPR029071">
    <property type="entry name" value="Ubiquitin-like_domsf"/>
</dbReference>
<dbReference type="Pfam" id="PF13881">
    <property type="entry name" value="Rad60-SLD_2"/>
    <property type="match status" value="1"/>
</dbReference>
<accession>A0A7S3HQ36</accession>
<gene>
    <name evidence="3" type="ORF">SELO1098_LOCUS30363</name>
</gene>
<dbReference type="AlphaFoldDB" id="A0A7S3HQ36"/>
<feature type="domain" description="UBL3-like ubiquitin" evidence="2">
    <location>
        <begin position="3"/>
        <end position="117"/>
    </location>
</feature>
<reference evidence="3" key="1">
    <citation type="submission" date="2021-01" db="EMBL/GenBank/DDBJ databases">
        <authorList>
            <person name="Corre E."/>
            <person name="Pelletier E."/>
            <person name="Niang G."/>
            <person name="Scheremetjew M."/>
            <person name="Finn R."/>
            <person name="Kale V."/>
            <person name="Holt S."/>
            <person name="Cochrane G."/>
            <person name="Meng A."/>
            <person name="Brown T."/>
            <person name="Cohen L."/>
        </authorList>
    </citation>
    <scope>NUCLEOTIDE SEQUENCE</scope>
    <source>
        <strain evidence="3">CCAP 955/1</strain>
    </source>
</reference>
<sequence length="119" mass="13042">MGEEVKLKLIFANDPHSSELAVPMGTTVRDIKKRILLEFWPDSMPTVDTVERLRLFAGGREIGGRDPEDAKSLADSKLSQPEKGMPTPVHVQPVIKTGERPDAEVGAVAKPTMCFCTLL</sequence>
<protein>
    <recommendedName>
        <fullName evidence="2">UBL3-like ubiquitin domain-containing protein</fullName>
    </recommendedName>
</protein>